<dbReference type="PROSITE" id="PS50066">
    <property type="entry name" value="MADS_BOX_2"/>
    <property type="match status" value="1"/>
</dbReference>
<comment type="subcellular location">
    <subcellularLocation>
        <location evidence="1">Nucleus</location>
    </subcellularLocation>
</comment>
<dbReference type="InterPro" id="IPR036879">
    <property type="entry name" value="TF_MADSbox_sf"/>
</dbReference>
<dbReference type="CDD" id="cd00265">
    <property type="entry name" value="MADS_MEF2_like"/>
    <property type="match status" value="1"/>
</dbReference>
<dbReference type="InterPro" id="IPR002487">
    <property type="entry name" value="TF_Kbox"/>
</dbReference>
<dbReference type="SMART" id="SM00432">
    <property type="entry name" value="MADS"/>
    <property type="match status" value="1"/>
</dbReference>
<evidence type="ECO:0000256" key="2">
    <source>
        <dbReference type="ARBA" id="ARBA00023015"/>
    </source>
</evidence>
<reference evidence="10" key="1">
    <citation type="journal article" date="2024" name="Front. Plant Sci.">
        <title>Genome-wide analysis of the MADS-box gene family of sea buckthorn (Hippophae rhamnoides ssp. sinensis) and their potential role in floral organ development.</title>
        <authorList>
            <person name="Zhao J."/>
            <person name="Xu Y."/>
            <person name="Zhang Z."/>
            <person name="Zhao M."/>
            <person name="Li K."/>
            <person name="Wang F."/>
            <person name="Sun K."/>
        </authorList>
    </citation>
    <scope>NUCLEOTIDE SEQUENCE</scope>
</reference>
<keyword evidence="2" id="KW-0805">Transcription regulation</keyword>
<feature type="domain" description="MADS-box" evidence="8">
    <location>
        <begin position="4"/>
        <end position="64"/>
    </location>
</feature>
<protein>
    <submittedName>
        <fullName evidence="10">MADS34</fullName>
    </submittedName>
</protein>
<gene>
    <name evidence="10" type="primary">MADS34</name>
</gene>
<dbReference type="PROSITE" id="PS00350">
    <property type="entry name" value="MADS_BOX_1"/>
    <property type="match status" value="1"/>
</dbReference>
<evidence type="ECO:0000256" key="4">
    <source>
        <dbReference type="ARBA" id="ARBA00023163"/>
    </source>
</evidence>
<evidence type="ECO:0000313" key="10">
    <source>
        <dbReference type="EMBL" id="XBP28229.1"/>
    </source>
</evidence>
<dbReference type="InterPro" id="IPR033896">
    <property type="entry name" value="MEF2-like_N"/>
</dbReference>
<accession>A0AAU7LKJ6</accession>
<proteinExistence type="evidence at transcript level"/>
<evidence type="ECO:0000256" key="6">
    <source>
        <dbReference type="SAM" id="Coils"/>
    </source>
</evidence>
<dbReference type="GO" id="GO:0046983">
    <property type="term" value="F:protein dimerization activity"/>
    <property type="evidence" value="ECO:0007669"/>
    <property type="project" value="InterPro"/>
</dbReference>
<dbReference type="GO" id="GO:0003700">
    <property type="term" value="F:DNA-binding transcription factor activity"/>
    <property type="evidence" value="ECO:0007669"/>
    <property type="project" value="InterPro"/>
</dbReference>
<evidence type="ECO:0000256" key="3">
    <source>
        <dbReference type="ARBA" id="ARBA00023125"/>
    </source>
</evidence>
<keyword evidence="3" id="KW-0238">DNA-binding</keyword>
<dbReference type="Gene3D" id="3.40.1810.10">
    <property type="entry name" value="Transcription factor, MADS-box"/>
    <property type="match status" value="1"/>
</dbReference>
<keyword evidence="6" id="KW-0175">Coiled coil</keyword>
<feature type="region of interest" description="Disordered" evidence="7">
    <location>
        <begin position="181"/>
        <end position="255"/>
    </location>
</feature>
<dbReference type="Pfam" id="PF01486">
    <property type="entry name" value="K-box"/>
    <property type="match status" value="1"/>
</dbReference>
<evidence type="ECO:0000256" key="5">
    <source>
        <dbReference type="ARBA" id="ARBA00023242"/>
    </source>
</evidence>
<dbReference type="InterPro" id="IPR050142">
    <property type="entry name" value="MADS-box/MEF2_TF"/>
</dbReference>
<dbReference type="PANTHER" id="PTHR48019">
    <property type="entry name" value="SERUM RESPONSE FACTOR HOMOLOG"/>
    <property type="match status" value="1"/>
</dbReference>
<name>A0AAU7LKJ6_9ROSA</name>
<feature type="compositionally biased region" description="Pro residues" evidence="7">
    <location>
        <begin position="204"/>
        <end position="213"/>
    </location>
</feature>
<sequence>MIKMGRGRVQLKRIENKISRQVTFSKRRTGLLKKANEISVLCDADVALIVFSTKGKLFEFSTDSRMEVILERYDRYSFVQQVDGPLSETQLGSSSVEYPKLNATLEVLERNLRNFKGDELDPLSLKELHNLEQQMDVALKRIRTRKNQLMQQSISELQKKERALQEQNKLLERKVKENQKELAAEHALGEQQESSTQNQSTLPLLPPSTPPLPSDLNLGGGFQGLTSEEDTRGTEAHPNSTSNTGHVPTWMMNRK</sequence>
<evidence type="ECO:0000259" key="8">
    <source>
        <dbReference type="PROSITE" id="PS50066"/>
    </source>
</evidence>
<keyword evidence="4" id="KW-0804">Transcription</keyword>
<feature type="coiled-coil region" evidence="6">
    <location>
        <begin position="98"/>
        <end position="181"/>
    </location>
</feature>
<dbReference type="GO" id="GO:0000977">
    <property type="term" value="F:RNA polymerase II transcription regulatory region sequence-specific DNA binding"/>
    <property type="evidence" value="ECO:0007669"/>
    <property type="project" value="InterPro"/>
</dbReference>
<evidence type="ECO:0000256" key="1">
    <source>
        <dbReference type="ARBA" id="ARBA00004123"/>
    </source>
</evidence>
<dbReference type="SUPFAM" id="SSF55455">
    <property type="entry name" value="SRF-like"/>
    <property type="match status" value="1"/>
</dbReference>
<keyword evidence="5" id="KW-0539">Nucleus</keyword>
<dbReference type="GO" id="GO:0045944">
    <property type="term" value="P:positive regulation of transcription by RNA polymerase II"/>
    <property type="evidence" value="ECO:0007669"/>
    <property type="project" value="InterPro"/>
</dbReference>
<dbReference type="EMBL" id="PP400869">
    <property type="protein sequence ID" value="XBP28229.1"/>
    <property type="molecule type" value="mRNA"/>
</dbReference>
<evidence type="ECO:0000259" key="9">
    <source>
        <dbReference type="PROSITE" id="PS51297"/>
    </source>
</evidence>
<dbReference type="PRINTS" id="PR00404">
    <property type="entry name" value="MADSDOMAIN"/>
</dbReference>
<dbReference type="InterPro" id="IPR002100">
    <property type="entry name" value="TF_MADSbox"/>
</dbReference>
<evidence type="ECO:0000256" key="7">
    <source>
        <dbReference type="SAM" id="MobiDB-lite"/>
    </source>
</evidence>
<dbReference type="FunFam" id="3.40.1810.10:FF:000003">
    <property type="entry name" value="MADS-box transcription factor MADS-MC"/>
    <property type="match status" value="1"/>
</dbReference>
<feature type="compositionally biased region" description="Low complexity" evidence="7">
    <location>
        <begin position="190"/>
        <end position="203"/>
    </location>
</feature>
<dbReference type="Pfam" id="PF00319">
    <property type="entry name" value="SRF-TF"/>
    <property type="match status" value="1"/>
</dbReference>
<dbReference type="PROSITE" id="PS51297">
    <property type="entry name" value="K_BOX"/>
    <property type="match status" value="1"/>
</dbReference>
<dbReference type="AlphaFoldDB" id="A0AAU7LKJ6"/>
<dbReference type="GO" id="GO:0005634">
    <property type="term" value="C:nucleus"/>
    <property type="evidence" value="ECO:0007669"/>
    <property type="project" value="UniProtKB-SubCell"/>
</dbReference>
<feature type="compositionally biased region" description="Polar residues" evidence="7">
    <location>
        <begin position="237"/>
        <end position="246"/>
    </location>
</feature>
<feature type="domain" description="K-box" evidence="9">
    <location>
        <begin position="91"/>
        <end position="181"/>
    </location>
</feature>
<organism evidence="10">
    <name type="scientific">Hippophae rhamnoides</name>
    <name type="common">sea-buckthorn</name>
    <dbReference type="NCBI Taxonomy" id="193516"/>
    <lineage>
        <taxon>Eukaryota</taxon>
        <taxon>Viridiplantae</taxon>
        <taxon>Streptophyta</taxon>
        <taxon>Embryophyta</taxon>
        <taxon>Tracheophyta</taxon>
        <taxon>Spermatophyta</taxon>
        <taxon>Magnoliopsida</taxon>
        <taxon>eudicotyledons</taxon>
        <taxon>Gunneridae</taxon>
        <taxon>Pentapetalae</taxon>
        <taxon>rosids</taxon>
        <taxon>fabids</taxon>
        <taxon>Rosales</taxon>
        <taxon>Elaeagnaceae</taxon>
        <taxon>Hippophae</taxon>
    </lineage>
</organism>
<reference evidence="10" key="2">
    <citation type="submission" date="2024-02" db="EMBL/GenBank/DDBJ databases">
        <authorList>
            <person name="Xu Y."/>
            <person name="Zhao J."/>
        </authorList>
    </citation>
    <scope>NUCLEOTIDE SEQUENCE</scope>
</reference>